<keyword evidence="5" id="KW-0963">Cytoplasm</keyword>
<comment type="catalytic activity">
    <reaction evidence="1">
        <text>S-adenosyl-L-methionine + a thiopurine = S-adenosyl-L-homocysteine + a thiopurine S-methylether.</text>
        <dbReference type="EC" id="2.1.1.67"/>
    </reaction>
</comment>
<keyword evidence="6" id="KW-0489">Methyltransferase</keyword>
<dbReference type="GO" id="GO:0032259">
    <property type="term" value="P:methylation"/>
    <property type="evidence" value="ECO:0007669"/>
    <property type="project" value="UniProtKB-KW"/>
</dbReference>
<dbReference type="PROSITE" id="PS51585">
    <property type="entry name" value="SAM_MT_TPMT"/>
    <property type="match status" value="1"/>
</dbReference>
<organism evidence="9 10">
    <name type="scientific">Sinanodonta woodiana</name>
    <name type="common">Chinese pond mussel</name>
    <name type="synonym">Anodonta woodiana</name>
    <dbReference type="NCBI Taxonomy" id="1069815"/>
    <lineage>
        <taxon>Eukaryota</taxon>
        <taxon>Metazoa</taxon>
        <taxon>Spiralia</taxon>
        <taxon>Lophotrochozoa</taxon>
        <taxon>Mollusca</taxon>
        <taxon>Bivalvia</taxon>
        <taxon>Autobranchia</taxon>
        <taxon>Heteroconchia</taxon>
        <taxon>Palaeoheterodonta</taxon>
        <taxon>Unionida</taxon>
        <taxon>Unionoidea</taxon>
        <taxon>Unionidae</taxon>
        <taxon>Unioninae</taxon>
        <taxon>Sinanodonta</taxon>
    </lineage>
</organism>
<evidence type="ECO:0000256" key="7">
    <source>
        <dbReference type="ARBA" id="ARBA00022679"/>
    </source>
</evidence>
<dbReference type="EC" id="2.1.1.67" evidence="4"/>
<dbReference type="PANTHER" id="PTHR10259">
    <property type="entry name" value="THIOPURINE S-METHYLTRANSFERASE"/>
    <property type="match status" value="1"/>
</dbReference>
<evidence type="ECO:0000256" key="2">
    <source>
        <dbReference type="ARBA" id="ARBA00004496"/>
    </source>
</evidence>
<comment type="similarity">
    <text evidence="3">Belongs to the class I-like SAM-binding methyltransferase superfamily. TPMT family.</text>
</comment>
<accession>A0ABD3W766</accession>
<evidence type="ECO:0000256" key="6">
    <source>
        <dbReference type="ARBA" id="ARBA00022603"/>
    </source>
</evidence>
<evidence type="ECO:0000256" key="4">
    <source>
        <dbReference type="ARBA" id="ARBA00011905"/>
    </source>
</evidence>
<comment type="caution">
    <text evidence="9">The sequence shown here is derived from an EMBL/GenBank/DDBJ whole genome shotgun (WGS) entry which is preliminary data.</text>
</comment>
<evidence type="ECO:0000313" key="9">
    <source>
        <dbReference type="EMBL" id="KAL3869751.1"/>
    </source>
</evidence>
<gene>
    <name evidence="9" type="ORF">ACJMK2_042392</name>
</gene>
<dbReference type="GO" id="GO:0008119">
    <property type="term" value="F:thiopurine S-methyltransferase activity"/>
    <property type="evidence" value="ECO:0007669"/>
    <property type="project" value="UniProtKB-EC"/>
</dbReference>
<dbReference type="Pfam" id="PF05724">
    <property type="entry name" value="TPMT"/>
    <property type="match status" value="1"/>
</dbReference>
<dbReference type="Gene3D" id="3.40.50.150">
    <property type="entry name" value="Vaccinia Virus protein VP39"/>
    <property type="match status" value="1"/>
</dbReference>
<evidence type="ECO:0000256" key="1">
    <source>
        <dbReference type="ARBA" id="ARBA00000903"/>
    </source>
</evidence>
<dbReference type="EMBL" id="JBJQND010000008">
    <property type="protein sequence ID" value="KAL3869751.1"/>
    <property type="molecule type" value="Genomic_DNA"/>
</dbReference>
<evidence type="ECO:0000256" key="3">
    <source>
        <dbReference type="ARBA" id="ARBA00008145"/>
    </source>
</evidence>
<keyword evidence="8" id="KW-0949">S-adenosyl-L-methionine</keyword>
<keyword evidence="10" id="KW-1185">Reference proteome</keyword>
<reference evidence="9 10" key="1">
    <citation type="submission" date="2024-11" db="EMBL/GenBank/DDBJ databases">
        <title>Chromosome-level genome assembly of the freshwater bivalve Anodonta woodiana.</title>
        <authorList>
            <person name="Chen X."/>
        </authorList>
    </citation>
    <scope>NUCLEOTIDE SEQUENCE [LARGE SCALE GENOMIC DNA]</scope>
    <source>
        <strain evidence="9">MN2024</strain>
        <tissue evidence="9">Gills</tissue>
    </source>
</reference>
<protein>
    <recommendedName>
        <fullName evidence="4">thiopurine S-methyltransferase</fullName>
        <ecNumber evidence="4">2.1.1.67</ecNumber>
    </recommendedName>
</protein>
<keyword evidence="7" id="KW-0808">Transferase</keyword>
<comment type="subcellular location">
    <subcellularLocation>
        <location evidence="2">Cytoplasm</location>
    </subcellularLocation>
</comment>
<evidence type="ECO:0000256" key="5">
    <source>
        <dbReference type="ARBA" id="ARBA00022490"/>
    </source>
</evidence>
<dbReference type="AlphaFoldDB" id="A0ABD3W766"/>
<proteinExistence type="inferred from homology"/>
<evidence type="ECO:0000313" key="10">
    <source>
        <dbReference type="Proteomes" id="UP001634394"/>
    </source>
</evidence>
<dbReference type="GO" id="GO:0005737">
    <property type="term" value="C:cytoplasm"/>
    <property type="evidence" value="ECO:0007669"/>
    <property type="project" value="UniProtKB-SubCell"/>
</dbReference>
<name>A0ABD3W766_SINWO</name>
<dbReference type="InterPro" id="IPR008854">
    <property type="entry name" value="TPMT"/>
</dbReference>
<dbReference type="InterPro" id="IPR029063">
    <property type="entry name" value="SAM-dependent_MTases_sf"/>
</dbReference>
<sequence>MIVMLFHAVGVPRYQRESCFSVHDKTTTMSENISKLNISNGYKRRINQFGDYRDVTNMSIDEWNERWNLKQTNVFHMPCVNPMLVKHCDKLLAEKERQRIFIPLCGKSLDLKWLLDKGHTVIGNECSDLACRQFFEEHGIPYTTEPLHIKDGVKYKATDGSRIEIFRCDFFQLNRSMLGEFDCIWDRGSFVAIPVKDRQRYGQLICQVMKPTCQYLLDVFRVDNSVYGGPPFDCPESDVVKSFGHRCKFQLIDTRDALGKVQREQWGVDSFTEEVYLMQPR</sequence>
<evidence type="ECO:0000256" key="8">
    <source>
        <dbReference type="ARBA" id="ARBA00022691"/>
    </source>
</evidence>
<dbReference type="FunFam" id="3.40.50.150:FF:000101">
    <property type="entry name" value="Thiopurine S-methyltransferase"/>
    <property type="match status" value="1"/>
</dbReference>
<dbReference type="Proteomes" id="UP001634394">
    <property type="component" value="Unassembled WGS sequence"/>
</dbReference>
<dbReference type="SUPFAM" id="SSF53335">
    <property type="entry name" value="S-adenosyl-L-methionine-dependent methyltransferases"/>
    <property type="match status" value="1"/>
</dbReference>
<dbReference type="PANTHER" id="PTHR10259:SF11">
    <property type="entry name" value="THIOPURINE S-METHYLTRANSFERASE"/>
    <property type="match status" value="1"/>
</dbReference>